<evidence type="ECO:0000313" key="2">
    <source>
        <dbReference type="Proteomes" id="UP001151516"/>
    </source>
</evidence>
<reference evidence="1" key="1">
    <citation type="submission" date="2022-07" db="EMBL/GenBank/DDBJ databases">
        <title>Phylogenomic reconstructions and comparative analyses of Kickxellomycotina fungi.</title>
        <authorList>
            <person name="Reynolds N.K."/>
            <person name="Stajich J.E."/>
            <person name="Barry K."/>
            <person name="Grigoriev I.V."/>
            <person name="Crous P."/>
            <person name="Smith M.E."/>
        </authorList>
    </citation>
    <scope>NUCLEOTIDE SEQUENCE</scope>
    <source>
        <strain evidence="1">CBS 109367</strain>
    </source>
</reference>
<gene>
    <name evidence="1" type="ORF">IWW39_005262</name>
</gene>
<organism evidence="1 2">
    <name type="scientific">Coemansia spiralis</name>
    <dbReference type="NCBI Taxonomy" id="417178"/>
    <lineage>
        <taxon>Eukaryota</taxon>
        <taxon>Fungi</taxon>
        <taxon>Fungi incertae sedis</taxon>
        <taxon>Zoopagomycota</taxon>
        <taxon>Kickxellomycotina</taxon>
        <taxon>Kickxellomycetes</taxon>
        <taxon>Kickxellales</taxon>
        <taxon>Kickxellaceae</taxon>
        <taxon>Coemansia</taxon>
    </lineage>
</organism>
<evidence type="ECO:0000313" key="1">
    <source>
        <dbReference type="EMBL" id="KAJ2683862.1"/>
    </source>
</evidence>
<dbReference type="OrthoDB" id="5598776at2759"/>
<feature type="non-terminal residue" evidence="1">
    <location>
        <position position="114"/>
    </location>
</feature>
<dbReference type="AlphaFoldDB" id="A0A9W8GFE1"/>
<comment type="caution">
    <text evidence="1">The sequence shown here is derived from an EMBL/GenBank/DDBJ whole genome shotgun (WGS) entry which is preliminary data.</text>
</comment>
<sequence>MAETPDKQNTEDFLNSYIAQVKSKLDKAPVKPDASADLSLVLTDADAPKNRKRFYTNEQIDEIAKEECAECEYTWRKCSHSPASVYDWFIGCSMLRKEYYDCVDRVKEDLKAKS</sequence>
<dbReference type="Proteomes" id="UP001151516">
    <property type="component" value="Unassembled WGS sequence"/>
</dbReference>
<name>A0A9W8GFE1_9FUNG</name>
<proteinExistence type="predicted"/>
<dbReference type="EMBL" id="JANBTX010000253">
    <property type="protein sequence ID" value="KAJ2683862.1"/>
    <property type="molecule type" value="Genomic_DNA"/>
</dbReference>
<accession>A0A9W8GFE1</accession>
<keyword evidence="2" id="KW-1185">Reference proteome</keyword>
<protein>
    <submittedName>
        <fullName evidence="1">Uncharacterized protein</fullName>
    </submittedName>
</protein>